<proteinExistence type="predicted"/>
<name>A0A0D7B3V0_9AGAR</name>
<evidence type="ECO:0000313" key="2">
    <source>
        <dbReference type="Proteomes" id="UP000054007"/>
    </source>
</evidence>
<protein>
    <submittedName>
        <fullName evidence="1">Uncharacterized protein</fullName>
    </submittedName>
</protein>
<dbReference type="AlphaFoldDB" id="A0A0D7B3V0"/>
<evidence type="ECO:0000313" key="1">
    <source>
        <dbReference type="EMBL" id="KIY64885.1"/>
    </source>
</evidence>
<keyword evidence="2" id="KW-1185">Reference proteome</keyword>
<dbReference type="EMBL" id="KN880614">
    <property type="protein sequence ID" value="KIY64885.1"/>
    <property type="molecule type" value="Genomic_DNA"/>
</dbReference>
<organism evidence="1 2">
    <name type="scientific">Cylindrobasidium torrendii FP15055 ss-10</name>
    <dbReference type="NCBI Taxonomy" id="1314674"/>
    <lineage>
        <taxon>Eukaryota</taxon>
        <taxon>Fungi</taxon>
        <taxon>Dikarya</taxon>
        <taxon>Basidiomycota</taxon>
        <taxon>Agaricomycotina</taxon>
        <taxon>Agaricomycetes</taxon>
        <taxon>Agaricomycetidae</taxon>
        <taxon>Agaricales</taxon>
        <taxon>Marasmiineae</taxon>
        <taxon>Physalacriaceae</taxon>
        <taxon>Cylindrobasidium</taxon>
    </lineage>
</organism>
<gene>
    <name evidence="1" type="ORF">CYLTODRAFT_82414</name>
</gene>
<sequence>MIIIGGALPEGTHLSIHRSTIIFRKRYRPEKRLSKGNTARQVVLQVSLELDYCVSFLLSVEPSSVYLGRVGGFI</sequence>
<reference evidence="1 2" key="1">
    <citation type="journal article" date="2015" name="Fungal Genet. Biol.">
        <title>Evolution of novel wood decay mechanisms in Agaricales revealed by the genome sequences of Fistulina hepatica and Cylindrobasidium torrendii.</title>
        <authorList>
            <person name="Floudas D."/>
            <person name="Held B.W."/>
            <person name="Riley R."/>
            <person name="Nagy L.G."/>
            <person name="Koehler G."/>
            <person name="Ransdell A.S."/>
            <person name="Younus H."/>
            <person name="Chow J."/>
            <person name="Chiniquy J."/>
            <person name="Lipzen A."/>
            <person name="Tritt A."/>
            <person name="Sun H."/>
            <person name="Haridas S."/>
            <person name="LaButti K."/>
            <person name="Ohm R.A."/>
            <person name="Kues U."/>
            <person name="Blanchette R.A."/>
            <person name="Grigoriev I.V."/>
            <person name="Minto R.E."/>
            <person name="Hibbett D.S."/>
        </authorList>
    </citation>
    <scope>NUCLEOTIDE SEQUENCE [LARGE SCALE GENOMIC DNA]</scope>
    <source>
        <strain evidence="1 2">FP15055 ss-10</strain>
    </source>
</reference>
<dbReference type="Proteomes" id="UP000054007">
    <property type="component" value="Unassembled WGS sequence"/>
</dbReference>
<accession>A0A0D7B3V0</accession>